<reference evidence="1 2" key="1">
    <citation type="journal article" date="2020" name="Cell">
        <title>Large-Scale Comparative Analyses of Tick Genomes Elucidate Their Genetic Diversity and Vector Capacities.</title>
        <authorList>
            <consortium name="Tick Genome and Microbiome Consortium (TIGMIC)"/>
            <person name="Jia N."/>
            <person name="Wang J."/>
            <person name="Shi W."/>
            <person name="Du L."/>
            <person name="Sun Y."/>
            <person name="Zhan W."/>
            <person name="Jiang J.F."/>
            <person name="Wang Q."/>
            <person name="Zhang B."/>
            <person name="Ji P."/>
            <person name="Bell-Sakyi L."/>
            <person name="Cui X.M."/>
            <person name="Yuan T.T."/>
            <person name="Jiang B.G."/>
            <person name="Yang W.F."/>
            <person name="Lam T.T."/>
            <person name="Chang Q.C."/>
            <person name="Ding S.J."/>
            <person name="Wang X.J."/>
            <person name="Zhu J.G."/>
            <person name="Ruan X.D."/>
            <person name="Zhao L."/>
            <person name="Wei J.T."/>
            <person name="Ye R.Z."/>
            <person name="Que T.C."/>
            <person name="Du C.H."/>
            <person name="Zhou Y.H."/>
            <person name="Cheng J.X."/>
            <person name="Dai P.F."/>
            <person name="Guo W.B."/>
            <person name="Han X.H."/>
            <person name="Huang E.J."/>
            <person name="Li L.F."/>
            <person name="Wei W."/>
            <person name="Gao Y.C."/>
            <person name="Liu J.Z."/>
            <person name="Shao H.Z."/>
            <person name="Wang X."/>
            <person name="Wang C.C."/>
            <person name="Yang T.C."/>
            <person name="Huo Q.B."/>
            <person name="Li W."/>
            <person name="Chen H.Y."/>
            <person name="Chen S.E."/>
            <person name="Zhou L.G."/>
            <person name="Ni X.B."/>
            <person name="Tian J.H."/>
            <person name="Sheng Y."/>
            <person name="Liu T."/>
            <person name="Pan Y.S."/>
            <person name="Xia L.Y."/>
            <person name="Li J."/>
            <person name="Zhao F."/>
            <person name="Cao W.C."/>
        </authorList>
    </citation>
    <scope>NUCLEOTIDE SEQUENCE [LARGE SCALE GENOMIC DNA]</scope>
    <source>
        <strain evidence="1">Iper-2018</strain>
    </source>
</reference>
<name>A0AC60P8A8_IXOPE</name>
<organism evidence="1 2">
    <name type="scientific">Ixodes persulcatus</name>
    <name type="common">Taiga tick</name>
    <dbReference type="NCBI Taxonomy" id="34615"/>
    <lineage>
        <taxon>Eukaryota</taxon>
        <taxon>Metazoa</taxon>
        <taxon>Ecdysozoa</taxon>
        <taxon>Arthropoda</taxon>
        <taxon>Chelicerata</taxon>
        <taxon>Arachnida</taxon>
        <taxon>Acari</taxon>
        <taxon>Parasitiformes</taxon>
        <taxon>Ixodida</taxon>
        <taxon>Ixodoidea</taxon>
        <taxon>Ixodidae</taxon>
        <taxon>Ixodinae</taxon>
        <taxon>Ixodes</taxon>
    </lineage>
</organism>
<evidence type="ECO:0000313" key="2">
    <source>
        <dbReference type="Proteomes" id="UP000805193"/>
    </source>
</evidence>
<dbReference type="Proteomes" id="UP000805193">
    <property type="component" value="Unassembled WGS sequence"/>
</dbReference>
<sequence length="244" mass="26666">MLCSNSPTKVQILETQASNTIDTSDATKLSKQASGGKCPVAHLTLRNGVMATDPDHPATPHSCNPNEDADAASVLSRRFMYEVSTDMRQSRKRPREAFDEAVSSVHERFHEYEGDVQRGIQANLNSGYGFPDNTNVSQGRPTEVPPGWQRHPRDIPDSSLKLPVDVPNGTGNNGMGGSHGGPVDIPSHSHGMPEVSTLGFIWLQALEVGVECWEQMAPLSWAMLLFNRDRAVAKLAHLENFIGR</sequence>
<gene>
    <name evidence="1" type="ORF">HPB47_007291</name>
</gene>
<proteinExistence type="predicted"/>
<protein>
    <submittedName>
        <fullName evidence="1">Uncharacterized protein</fullName>
    </submittedName>
</protein>
<evidence type="ECO:0000313" key="1">
    <source>
        <dbReference type="EMBL" id="KAG0415527.1"/>
    </source>
</evidence>
<dbReference type="EMBL" id="JABSTQ010011060">
    <property type="protein sequence ID" value="KAG0415527.1"/>
    <property type="molecule type" value="Genomic_DNA"/>
</dbReference>
<accession>A0AC60P8A8</accession>
<keyword evidence="2" id="KW-1185">Reference proteome</keyword>
<comment type="caution">
    <text evidence="1">The sequence shown here is derived from an EMBL/GenBank/DDBJ whole genome shotgun (WGS) entry which is preliminary data.</text>
</comment>